<keyword evidence="1" id="KW-0732">Signal</keyword>
<dbReference type="AlphaFoldDB" id="A0A853AB40"/>
<evidence type="ECO:0008006" key="4">
    <source>
        <dbReference type="Google" id="ProtNLM"/>
    </source>
</evidence>
<organism evidence="2 3">
    <name type="scientific">Allostreptomyces psammosilenae</name>
    <dbReference type="NCBI Taxonomy" id="1892865"/>
    <lineage>
        <taxon>Bacteria</taxon>
        <taxon>Bacillati</taxon>
        <taxon>Actinomycetota</taxon>
        <taxon>Actinomycetes</taxon>
        <taxon>Kitasatosporales</taxon>
        <taxon>Streptomycetaceae</taxon>
        <taxon>Allostreptomyces</taxon>
    </lineage>
</organism>
<accession>A0A853AB40</accession>
<dbReference type="EMBL" id="JACBZD010000002">
    <property type="protein sequence ID" value="NYI07718.1"/>
    <property type="molecule type" value="Genomic_DNA"/>
</dbReference>
<feature type="chain" id="PRO_5032741744" description="Secreted protein" evidence="1">
    <location>
        <begin position="29"/>
        <end position="203"/>
    </location>
</feature>
<dbReference type="RefSeq" id="WP_179816675.1">
    <property type="nucleotide sequence ID" value="NZ_JACBZD010000002.1"/>
</dbReference>
<gene>
    <name evidence="2" type="ORF">FHU37_004747</name>
</gene>
<evidence type="ECO:0000313" key="2">
    <source>
        <dbReference type="EMBL" id="NYI07718.1"/>
    </source>
</evidence>
<proteinExistence type="predicted"/>
<dbReference type="Proteomes" id="UP000567795">
    <property type="component" value="Unassembled WGS sequence"/>
</dbReference>
<feature type="signal peptide" evidence="1">
    <location>
        <begin position="1"/>
        <end position="28"/>
    </location>
</feature>
<evidence type="ECO:0000313" key="3">
    <source>
        <dbReference type="Proteomes" id="UP000567795"/>
    </source>
</evidence>
<keyword evidence="3" id="KW-1185">Reference proteome</keyword>
<name>A0A853AB40_9ACTN</name>
<protein>
    <recommendedName>
        <fullName evidence="4">Secreted protein</fullName>
    </recommendedName>
</protein>
<reference evidence="2 3" key="1">
    <citation type="submission" date="2020-07" db="EMBL/GenBank/DDBJ databases">
        <title>Sequencing the genomes of 1000 actinobacteria strains.</title>
        <authorList>
            <person name="Klenk H.-P."/>
        </authorList>
    </citation>
    <scope>NUCLEOTIDE SEQUENCE [LARGE SCALE GENOMIC DNA]</scope>
    <source>
        <strain evidence="2 3">DSM 42178</strain>
    </source>
</reference>
<sequence length="203" mass="20655">MIRRLLAATTAACASLLVAAGPSGVATAQPAPRQIPEPGPVELHTEVRGAVITCDGESFTLDLTGTTVIDVGVANGTVVALTTTRLDLAGSSPDFGAVTITASGAADGQLRLNSLLDPYPAQMDVGIRFVLEAELNPCATGSTPLVLETSATGTLSNADLAHFPPDGELFELREAIVLTPPGGDPAVLQDYSAASMPTTYAVL</sequence>
<comment type="caution">
    <text evidence="2">The sequence shown here is derived from an EMBL/GenBank/DDBJ whole genome shotgun (WGS) entry which is preliminary data.</text>
</comment>
<evidence type="ECO:0000256" key="1">
    <source>
        <dbReference type="SAM" id="SignalP"/>
    </source>
</evidence>